<evidence type="ECO:0000256" key="1">
    <source>
        <dbReference type="ARBA" id="ARBA00004123"/>
    </source>
</evidence>
<comment type="similarity">
    <text evidence="2">Belongs to the DNA polymerase alpha subunit B family.</text>
</comment>
<evidence type="ECO:0000313" key="8">
    <source>
        <dbReference type="EMBL" id="KAK5584878.1"/>
    </source>
</evidence>
<sequence length="614" mass="69565">MDSNLYVSRENFGSFNEEELLIVQKIIEELGLTELIVSKEWIAFALSKKVAGDFLKHLGPFKTFLKKNLKKIKTQKSTQQIKEAVEEDPKIFENVEIEDIIFDTDSLVDESEIPKVKDEPSNEVTRNTKKINNNNPTLPNKSIFKPTKQEATNNESKKVVITDNIGDFDFSTVNEPIKQTNPTQLLNYKERKNIGAMAYSLNYNDENKTDPSMREKKSCDLKGAGEEFYPIKYHSDTLEQRTKILKESVHSNNYTFPVPLECDDESMVRSVGRVWMYDQETMLSKRFYLLGNERDSSSGSGNSSTSIFSLETNIDDFSMFSGQVVMAESKKIAGSHFYYTNKLYYPNPLPFFSPRKECGDINVMVASGPFDLQKSIPDYTPLDDLCNAVSNKKPHILLLMGPFIDDSNLHISKYSETYNELFNILMKKLNDNIPLSTKVLIVPSLKDVDHDYILPQPPYIPTVNLNSNILFVPNPFTLIINESFTIGITSSEIYNNLLSKAHSKNKNTPEDIFNMIINQNNYYPMHPAQAPIGMRYLQHLNFPGFTPDILIVSKSSPIAAISNDVLCLGIPPIVGNKSAFGSYADLTITKSKQSIAFDKNIPVSKRTIVNFKNI</sequence>
<protein>
    <recommendedName>
        <fullName evidence="3">DNA polymerase alpha subunit B</fullName>
    </recommendedName>
</protein>
<dbReference type="EMBL" id="JAVFKY010000001">
    <property type="protein sequence ID" value="KAK5584878.1"/>
    <property type="molecule type" value="Genomic_DNA"/>
</dbReference>
<evidence type="ECO:0000256" key="5">
    <source>
        <dbReference type="ARBA" id="ARBA00023242"/>
    </source>
</evidence>
<dbReference type="InterPro" id="IPR016722">
    <property type="entry name" value="DNA_pol_alpha_bsu"/>
</dbReference>
<evidence type="ECO:0000256" key="4">
    <source>
        <dbReference type="ARBA" id="ARBA00022705"/>
    </source>
</evidence>
<feature type="compositionally biased region" description="Polar residues" evidence="6">
    <location>
        <begin position="122"/>
        <end position="140"/>
    </location>
</feature>
<dbReference type="GO" id="GO:0003677">
    <property type="term" value="F:DNA binding"/>
    <property type="evidence" value="ECO:0007669"/>
    <property type="project" value="InterPro"/>
</dbReference>
<evidence type="ECO:0000256" key="3">
    <source>
        <dbReference type="ARBA" id="ARBA00018596"/>
    </source>
</evidence>
<keyword evidence="9" id="KW-1185">Reference proteome</keyword>
<keyword evidence="5" id="KW-0539">Nucleus</keyword>
<dbReference type="GO" id="GO:0005658">
    <property type="term" value="C:alpha DNA polymerase:primase complex"/>
    <property type="evidence" value="ECO:0007669"/>
    <property type="project" value="TreeGrafter"/>
</dbReference>
<evidence type="ECO:0000259" key="7">
    <source>
        <dbReference type="Pfam" id="PF04042"/>
    </source>
</evidence>
<dbReference type="Pfam" id="PF04042">
    <property type="entry name" value="DNA_pol_E_B"/>
    <property type="match status" value="1"/>
</dbReference>
<reference evidence="8 9" key="1">
    <citation type="submission" date="2023-11" db="EMBL/GenBank/DDBJ databases">
        <title>Dfirmibasis_genome.</title>
        <authorList>
            <person name="Edelbroek B."/>
            <person name="Kjellin J."/>
            <person name="Jerlstrom-Hultqvist J."/>
            <person name="Soderbom F."/>
        </authorList>
    </citation>
    <scope>NUCLEOTIDE SEQUENCE [LARGE SCALE GENOMIC DNA]</scope>
    <source>
        <strain evidence="8 9">TNS-C-14</strain>
    </source>
</reference>
<evidence type="ECO:0000256" key="2">
    <source>
        <dbReference type="ARBA" id="ARBA00007299"/>
    </source>
</evidence>
<comment type="caution">
    <text evidence="8">The sequence shown here is derived from an EMBL/GenBank/DDBJ whole genome shotgun (WGS) entry which is preliminary data.</text>
</comment>
<gene>
    <name evidence="8" type="ORF">RB653_006496</name>
</gene>
<dbReference type="GO" id="GO:0006270">
    <property type="term" value="P:DNA replication initiation"/>
    <property type="evidence" value="ECO:0007669"/>
    <property type="project" value="TreeGrafter"/>
</dbReference>
<dbReference type="InterPro" id="IPR007185">
    <property type="entry name" value="DNA_pol_a/d/e_bsu"/>
</dbReference>
<accession>A0AAN7UDH4</accession>
<dbReference type="Gene3D" id="3.60.21.60">
    <property type="match status" value="1"/>
</dbReference>
<dbReference type="PANTHER" id="PTHR23061">
    <property type="entry name" value="DNA POLYMERASE 2 ALPHA 70 KDA SUBUNIT"/>
    <property type="match status" value="1"/>
</dbReference>
<evidence type="ECO:0000313" key="9">
    <source>
        <dbReference type="Proteomes" id="UP001344447"/>
    </source>
</evidence>
<feature type="domain" description="DNA polymerase alpha/delta/epsilon subunit B" evidence="7">
    <location>
        <begin position="363"/>
        <end position="555"/>
    </location>
</feature>
<proteinExistence type="inferred from homology"/>
<dbReference type="PANTHER" id="PTHR23061:SF12">
    <property type="entry name" value="DNA POLYMERASE ALPHA SUBUNIT B"/>
    <property type="match status" value="1"/>
</dbReference>
<organism evidence="8 9">
    <name type="scientific">Dictyostelium firmibasis</name>
    <dbReference type="NCBI Taxonomy" id="79012"/>
    <lineage>
        <taxon>Eukaryota</taxon>
        <taxon>Amoebozoa</taxon>
        <taxon>Evosea</taxon>
        <taxon>Eumycetozoa</taxon>
        <taxon>Dictyostelia</taxon>
        <taxon>Dictyosteliales</taxon>
        <taxon>Dictyosteliaceae</taxon>
        <taxon>Dictyostelium</taxon>
    </lineage>
</organism>
<feature type="region of interest" description="Disordered" evidence="6">
    <location>
        <begin position="116"/>
        <end position="144"/>
    </location>
</feature>
<comment type="subcellular location">
    <subcellularLocation>
        <location evidence="1">Nucleus</location>
    </subcellularLocation>
</comment>
<evidence type="ECO:0000256" key="6">
    <source>
        <dbReference type="SAM" id="MobiDB-lite"/>
    </source>
</evidence>
<name>A0AAN7UDH4_9MYCE</name>
<dbReference type="AlphaFoldDB" id="A0AAN7UDH4"/>
<dbReference type="Proteomes" id="UP001344447">
    <property type="component" value="Unassembled WGS sequence"/>
</dbReference>
<keyword evidence="4" id="KW-0235">DNA replication</keyword>